<dbReference type="Proteomes" id="UP000241639">
    <property type="component" value="Unassembled WGS sequence"/>
</dbReference>
<dbReference type="InterPro" id="IPR002078">
    <property type="entry name" value="Sigma_54_int"/>
</dbReference>
<dbReference type="InterPro" id="IPR013656">
    <property type="entry name" value="PAS_4"/>
</dbReference>
<dbReference type="RefSeq" id="WP_245891084.1">
    <property type="nucleotide sequence ID" value="NZ_PZZP01000001.1"/>
</dbReference>
<dbReference type="FunFam" id="3.40.50.300:FF:000006">
    <property type="entry name" value="DNA-binding transcriptional regulator NtrC"/>
    <property type="match status" value="1"/>
</dbReference>
<evidence type="ECO:0000256" key="4">
    <source>
        <dbReference type="ARBA" id="ARBA00023163"/>
    </source>
</evidence>
<dbReference type="InterPro" id="IPR058031">
    <property type="entry name" value="AAA_lid_NorR"/>
</dbReference>
<comment type="caution">
    <text evidence="7">The sequence shown here is derived from an EMBL/GenBank/DDBJ whole genome shotgun (WGS) entry which is preliminary data.</text>
</comment>
<dbReference type="PROSITE" id="PS50045">
    <property type="entry name" value="SIGMA54_INTERACT_4"/>
    <property type="match status" value="1"/>
</dbReference>
<proteinExistence type="predicted"/>
<dbReference type="CDD" id="cd00009">
    <property type="entry name" value="AAA"/>
    <property type="match status" value="1"/>
</dbReference>
<evidence type="ECO:0000256" key="1">
    <source>
        <dbReference type="ARBA" id="ARBA00022741"/>
    </source>
</evidence>
<dbReference type="NCBIfam" id="TIGR00229">
    <property type="entry name" value="sensory_box"/>
    <property type="match status" value="1"/>
</dbReference>
<dbReference type="InterPro" id="IPR035965">
    <property type="entry name" value="PAS-like_dom_sf"/>
</dbReference>
<dbReference type="Gene3D" id="3.30.450.20">
    <property type="entry name" value="PAS domain"/>
    <property type="match status" value="1"/>
</dbReference>
<dbReference type="InterPro" id="IPR025662">
    <property type="entry name" value="Sigma_54_int_dom_ATP-bd_1"/>
</dbReference>
<dbReference type="GO" id="GO:0043565">
    <property type="term" value="F:sequence-specific DNA binding"/>
    <property type="evidence" value="ECO:0007669"/>
    <property type="project" value="InterPro"/>
</dbReference>
<dbReference type="Pfam" id="PF00158">
    <property type="entry name" value="Sigma54_activat"/>
    <property type="match status" value="1"/>
</dbReference>
<keyword evidence="2" id="KW-0067">ATP-binding</keyword>
<dbReference type="PRINTS" id="PR01590">
    <property type="entry name" value="HTHFIS"/>
</dbReference>
<dbReference type="Pfam" id="PF08448">
    <property type="entry name" value="PAS_4"/>
    <property type="match status" value="1"/>
</dbReference>
<dbReference type="Pfam" id="PF25601">
    <property type="entry name" value="AAA_lid_14"/>
    <property type="match status" value="1"/>
</dbReference>
<evidence type="ECO:0000256" key="3">
    <source>
        <dbReference type="ARBA" id="ARBA00023015"/>
    </source>
</evidence>
<keyword evidence="3" id="KW-0805">Transcription regulation</keyword>
<dbReference type="InterPro" id="IPR009057">
    <property type="entry name" value="Homeodomain-like_sf"/>
</dbReference>
<dbReference type="EMBL" id="PZZP01000001">
    <property type="protein sequence ID" value="PTM58799.1"/>
    <property type="molecule type" value="Genomic_DNA"/>
</dbReference>
<dbReference type="InterPro" id="IPR002197">
    <property type="entry name" value="HTH_Fis"/>
</dbReference>
<dbReference type="InterPro" id="IPR000014">
    <property type="entry name" value="PAS"/>
</dbReference>
<organism evidence="7 8">
    <name type="scientific">Desmospora activa DSM 45169</name>
    <dbReference type="NCBI Taxonomy" id="1121389"/>
    <lineage>
        <taxon>Bacteria</taxon>
        <taxon>Bacillati</taxon>
        <taxon>Bacillota</taxon>
        <taxon>Bacilli</taxon>
        <taxon>Bacillales</taxon>
        <taxon>Thermoactinomycetaceae</taxon>
        <taxon>Desmospora</taxon>
    </lineage>
</organism>
<dbReference type="SUPFAM" id="SSF46689">
    <property type="entry name" value="Homeodomain-like"/>
    <property type="match status" value="1"/>
</dbReference>
<dbReference type="Gene3D" id="1.10.10.60">
    <property type="entry name" value="Homeodomain-like"/>
    <property type="match status" value="1"/>
</dbReference>
<feature type="domain" description="PAS" evidence="6">
    <location>
        <begin position="7"/>
        <end position="55"/>
    </location>
</feature>
<evidence type="ECO:0000313" key="7">
    <source>
        <dbReference type="EMBL" id="PTM58799.1"/>
    </source>
</evidence>
<evidence type="ECO:0000256" key="2">
    <source>
        <dbReference type="ARBA" id="ARBA00022840"/>
    </source>
</evidence>
<keyword evidence="8" id="KW-1185">Reference proteome</keyword>
<dbReference type="InterPro" id="IPR027417">
    <property type="entry name" value="P-loop_NTPase"/>
</dbReference>
<accession>A0A2T4ZA96</accession>
<dbReference type="PROSITE" id="PS00675">
    <property type="entry name" value="SIGMA54_INTERACT_1"/>
    <property type="match status" value="1"/>
</dbReference>
<feature type="domain" description="Sigma-54 factor interaction" evidence="5">
    <location>
        <begin position="146"/>
        <end position="376"/>
    </location>
</feature>
<name>A0A2T4ZA96_9BACL</name>
<dbReference type="SMART" id="SM00382">
    <property type="entry name" value="AAA"/>
    <property type="match status" value="1"/>
</dbReference>
<dbReference type="CDD" id="cd00130">
    <property type="entry name" value="PAS"/>
    <property type="match status" value="1"/>
</dbReference>
<dbReference type="SUPFAM" id="SSF55785">
    <property type="entry name" value="PYP-like sensor domain (PAS domain)"/>
    <property type="match status" value="1"/>
</dbReference>
<dbReference type="GO" id="GO:0006355">
    <property type="term" value="P:regulation of DNA-templated transcription"/>
    <property type="evidence" value="ECO:0007669"/>
    <property type="project" value="InterPro"/>
</dbReference>
<dbReference type="InterPro" id="IPR003593">
    <property type="entry name" value="AAA+_ATPase"/>
</dbReference>
<evidence type="ECO:0000259" key="5">
    <source>
        <dbReference type="PROSITE" id="PS50045"/>
    </source>
</evidence>
<dbReference type="AlphaFoldDB" id="A0A2T4ZA96"/>
<dbReference type="PANTHER" id="PTHR32071">
    <property type="entry name" value="TRANSCRIPTIONAL REGULATORY PROTEIN"/>
    <property type="match status" value="1"/>
</dbReference>
<dbReference type="SMART" id="SM00091">
    <property type="entry name" value="PAS"/>
    <property type="match status" value="1"/>
</dbReference>
<keyword evidence="1" id="KW-0547">Nucleotide-binding</keyword>
<protein>
    <submittedName>
        <fullName evidence="7">Transcriptional regulator</fullName>
    </submittedName>
</protein>
<dbReference type="PROSITE" id="PS50112">
    <property type="entry name" value="PAS"/>
    <property type="match status" value="1"/>
</dbReference>
<dbReference type="Gene3D" id="3.40.50.300">
    <property type="entry name" value="P-loop containing nucleotide triphosphate hydrolases"/>
    <property type="match status" value="1"/>
</dbReference>
<sequence>MAQKMSNTLLLNTLLQSVEEAVTIVDEKAIVRYWNKAAERLYEIPADEIIGKSILDFPWKSLMVQRVLADGVPIRNAYHEPNPNLHVLIHTVPLIENGKIRGAISTERDVTQIVRLGHELMQSSNHGDEEGGGFAVQRDNRLWDRICGRSAAIQESIQMAQKVAKTDANILLTGDSGVGKELFAHAIHHSSLRADGPFIAINCGAIPAPLFESELFGYVPGSFTGADRKGREGKLALTDSGTLFLDEVGEMPLEMQVKLLRVLEEKSFYPIGADKPVRVSIRIIAATNRNLLEEVRQGRFREDLYYRLNVVNLRIPPLRERLEDIPLLVQRFLREFSAKYNRVIPEISSEMMIHLMQYEWLGNVRQLRNTMERLVILAVDGQAHIEHLPEEIRVDRPGISIDHVQSSYTLKPSLSALNQHRRKHVSKEELKRVLHQTYGNKSAAAKELGISRGTLYHYLKRYEL</sequence>
<reference evidence="7 8" key="1">
    <citation type="submission" date="2018-04" db="EMBL/GenBank/DDBJ databases">
        <title>Genomic Encyclopedia of Archaeal and Bacterial Type Strains, Phase II (KMG-II): from individual species to whole genera.</title>
        <authorList>
            <person name="Goeker M."/>
        </authorList>
    </citation>
    <scope>NUCLEOTIDE SEQUENCE [LARGE SCALE GENOMIC DNA]</scope>
    <source>
        <strain evidence="7 8">DSM 45169</strain>
    </source>
</reference>
<dbReference type="SUPFAM" id="SSF52540">
    <property type="entry name" value="P-loop containing nucleoside triphosphate hydrolases"/>
    <property type="match status" value="1"/>
</dbReference>
<keyword evidence="4" id="KW-0804">Transcription</keyword>
<evidence type="ECO:0000259" key="6">
    <source>
        <dbReference type="PROSITE" id="PS50112"/>
    </source>
</evidence>
<dbReference type="PANTHER" id="PTHR32071:SF57">
    <property type="entry name" value="C4-DICARBOXYLATE TRANSPORT TRANSCRIPTIONAL REGULATORY PROTEIN DCTD"/>
    <property type="match status" value="1"/>
</dbReference>
<gene>
    <name evidence="7" type="ORF">C8J48_1392</name>
</gene>
<dbReference type="GO" id="GO:0005524">
    <property type="term" value="F:ATP binding"/>
    <property type="evidence" value="ECO:0007669"/>
    <property type="project" value="UniProtKB-KW"/>
</dbReference>
<dbReference type="Pfam" id="PF02954">
    <property type="entry name" value="HTH_8"/>
    <property type="match status" value="1"/>
</dbReference>
<dbReference type="Gene3D" id="1.10.8.60">
    <property type="match status" value="1"/>
</dbReference>
<evidence type="ECO:0000313" key="8">
    <source>
        <dbReference type="Proteomes" id="UP000241639"/>
    </source>
</evidence>